<dbReference type="EMBL" id="JAIQCV010000008">
    <property type="protein sequence ID" value="KAH1073592.1"/>
    <property type="molecule type" value="Genomic_DNA"/>
</dbReference>
<evidence type="ECO:0000313" key="2">
    <source>
        <dbReference type="Proteomes" id="UP000828251"/>
    </source>
</evidence>
<evidence type="ECO:0008006" key="3">
    <source>
        <dbReference type="Google" id="ProtNLM"/>
    </source>
</evidence>
<reference evidence="1 2" key="1">
    <citation type="journal article" date="2021" name="Plant Biotechnol. J.">
        <title>Multi-omics assisted identification of the key and species-specific regulatory components of drought-tolerant mechanisms in Gossypium stocksii.</title>
        <authorList>
            <person name="Yu D."/>
            <person name="Ke L."/>
            <person name="Zhang D."/>
            <person name="Wu Y."/>
            <person name="Sun Y."/>
            <person name="Mei J."/>
            <person name="Sun J."/>
            <person name="Sun Y."/>
        </authorList>
    </citation>
    <scope>NUCLEOTIDE SEQUENCE [LARGE SCALE GENOMIC DNA]</scope>
    <source>
        <strain evidence="2">cv. E1</strain>
        <tissue evidence="1">Leaf</tissue>
    </source>
</reference>
<evidence type="ECO:0000313" key="1">
    <source>
        <dbReference type="EMBL" id="KAH1073592.1"/>
    </source>
</evidence>
<accession>A0A9D3ZXM3</accession>
<dbReference type="Proteomes" id="UP000828251">
    <property type="component" value="Unassembled WGS sequence"/>
</dbReference>
<keyword evidence="2" id="KW-1185">Reference proteome</keyword>
<comment type="caution">
    <text evidence="1">The sequence shown here is derived from an EMBL/GenBank/DDBJ whole genome shotgun (WGS) entry which is preliminary data.</text>
</comment>
<protein>
    <recommendedName>
        <fullName evidence="3">Reverse transcriptase zinc-binding domain-containing protein</fullName>
    </recommendedName>
</protein>
<sequence>MLAWDKVCLPKGMEGLRFRDIRHFSIALLGRQVFALRLGNEILPTNAKIVSIRQNVNRECPRCGAGTETLVLALKDCPTGHAILTCGGLDGRFINNNYECCIDWIKEYIRFLDKKAIADFITILWNS</sequence>
<dbReference type="OrthoDB" id="997279at2759"/>
<organism evidence="1 2">
    <name type="scientific">Gossypium stocksii</name>
    <dbReference type="NCBI Taxonomy" id="47602"/>
    <lineage>
        <taxon>Eukaryota</taxon>
        <taxon>Viridiplantae</taxon>
        <taxon>Streptophyta</taxon>
        <taxon>Embryophyta</taxon>
        <taxon>Tracheophyta</taxon>
        <taxon>Spermatophyta</taxon>
        <taxon>Magnoliopsida</taxon>
        <taxon>eudicotyledons</taxon>
        <taxon>Gunneridae</taxon>
        <taxon>Pentapetalae</taxon>
        <taxon>rosids</taxon>
        <taxon>malvids</taxon>
        <taxon>Malvales</taxon>
        <taxon>Malvaceae</taxon>
        <taxon>Malvoideae</taxon>
        <taxon>Gossypium</taxon>
    </lineage>
</organism>
<dbReference type="AlphaFoldDB" id="A0A9D3ZXM3"/>
<name>A0A9D3ZXM3_9ROSI</name>
<proteinExistence type="predicted"/>
<gene>
    <name evidence="1" type="ORF">J1N35_025920</name>
</gene>